<gene>
    <name evidence="1" type="ORF">PHISCL_11246</name>
</gene>
<dbReference type="STRING" id="2070753.A0A3A2Z4W8"/>
<dbReference type="EMBL" id="MVGC01005372">
    <property type="protein sequence ID" value="RJE16417.1"/>
    <property type="molecule type" value="Genomic_DNA"/>
</dbReference>
<keyword evidence="2" id="KW-1185">Reference proteome</keyword>
<evidence type="ECO:0000313" key="2">
    <source>
        <dbReference type="Proteomes" id="UP000266188"/>
    </source>
</evidence>
<accession>A0A3A2Z4W8</accession>
<protein>
    <submittedName>
        <fullName evidence="1">Uncharacterized protein</fullName>
    </submittedName>
</protein>
<dbReference type="AlphaFoldDB" id="A0A3A2Z4W8"/>
<reference evidence="2" key="1">
    <citation type="submission" date="2017-02" db="EMBL/GenBank/DDBJ databases">
        <authorList>
            <person name="Tafer H."/>
            <person name="Lopandic K."/>
        </authorList>
    </citation>
    <scope>NUCLEOTIDE SEQUENCE [LARGE SCALE GENOMIC DNA]</scope>
    <source>
        <strain evidence="2">CBS 366.77</strain>
    </source>
</reference>
<dbReference type="OrthoDB" id="4937900at2759"/>
<organism evidence="1 2">
    <name type="scientific">Aspergillus sclerotialis</name>
    <dbReference type="NCBI Taxonomy" id="2070753"/>
    <lineage>
        <taxon>Eukaryota</taxon>
        <taxon>Fungi</taxon>
        <taxon>Dikarya</taxon>
        <taxon>Ascomycota</taxon>
        <taxon>Pezizomycotina</taxon>
        <taxon>Eurotiomycetes</taxon>
        <taxon>Eurotiomycetidae</taxon>
        <taxon>Eurotiales</taxon>
        <taxon>Aspergillaceae</taxon>
        <taxon>Aspergillus</taxon>
        <taxon>Aspergillus subgen. Polypaecilum</taxon>
    </lineage>
</organism>
<sequence length="73" mass="8371">MHMLCDKLVFRPDTFDQFLDDFIRSLRLHRGIRVVTSRSWQILLESPLGPVLEGESKALDAGARGTSAPIFWR</sequence>
<name>A0A3A2Z4W8_9EURO</name>
<comment type="caution">
    <text evidence="1">The sequence shown here is derived from an EMBL/GenBank/DDBJ whole genome shotgun (WGS) entry which is preliminary data.</text>
</comment>
<proteinExistence type="predicted"/>
<evidence type="ECO:0000313" key="1">
    <source>
        <dbReference type="EMBL" id="RJE16417.1"/>
    </source>
</evidence>
<dbReference type="Proteomes" id="UP000266188">
    <property type="component" value="Unassembled WGS sequence"/>
</dbReference>